<organism evidence="17 18">
    <name type="scientific">Sulfoacidibacillus thermotolerans</name>
    <name type="common">Acidibacillus sulfuroxidans</name>
    <dbReference type="NCBI Taxonomy" id="1765684"/>
    <lineage>
        <taxon>Bacteria</taxon>
        <taxon>Bacillati</taxon>
        <taxon>Bacillota</taxon>
        <taxon>Bacilli</taxon>
        <taxon>Bacillales</taxon>
        <taxon>Alicyclobacillaceae</taxon>
        <taxon>Sulfoacidibacillus</taxon>
    </lineage>
</organism>
<sequence length="422" mass="47444">MSNWLIARERLSILTQAKQIAAAYSNNIQEGKGEQNFRWLQAYLAKDQGVELINRQGIRITSLTIPQSINFGLQVGPLREGASIISIQGHSYIRTVYPSVSEGKRLLGWVILYSSVDTVFAYINTLIQILLLSSFGAIALAGISGYAVAWTALGPLDRIIQSIRKVDPNRLSYRLPELHNTKEIAELTESFNKMLERIEFTMERQNQFIEDASHELRSPLTVIEGYVNLLDRWGKSDQAVMERALLAIKKESSRLRHLTNDLLQLASLQTLTVPAPIIEIGEVIQDVISNIEVAYQHPIISVGCEQKASIAMHAEHLQQLLMIFLDNAVKHTTKEDRIFIKLRVTTTSVIITVQDEGNGIPKENLPHIFERFYRVDSSRDRKKGAGLGLAIAKEMVDLYKGSLTVSSTVDKGTEISVQFKRY</sequence>
<keyword evidence="4" id="KW-1003">Cell membrane</keyword>
<feature type="domain" description="HAMP" evidence="16">
    <location>
        <begin position="150"/>
        <end position="203"/>
    </location>
</feature>
<evidence type="ECO:0000259" key="15">
    <source>
        <dbReference type="PROSITE" id="PS50109"/>
    </source>
</evidence>
<dbReference type="OrthoDB" id="9786919at2"/>
<dbReference type="EC" id="2.7.13.3" evidence="3"/>
<evidence type="ECO:0000313" key="17">
    <source>
        <dbReference type="EMBL" id="PWI58029.1"/>
    </source>
</evidence>
<keyword evidence="5" id="KW-0597">Phosphoprotein</keyword>
<dbReference type="SMART" id="SM00387">
    <property type="entry name" value="HATPase_c"/>
    <property type="match status" value="1"/>
</dbReference>
<evidence type="ECO:0000256" key="8">
    <source>
        <dbReference type="ARBA" id="ARBA00022741"/>
    </source>
</evidence>
<comment type="subcellular location">
    <subcellularLocation>
        <location evidence="2">Cell membrane</location>
        <topology evidence="2">Multi-pass membrane protein</topology>
    </subcellularLocation>
</comment>
<dbReference type="SUPFAM" id="SSF47384">
    <property type="entry name" value="Homodimeric domain of signal transducing histidine kinase"/>
    <property type="match status" value="1"/>
</dbReference>
<evidence type="ECO:0000256" key="14">
    <source>
        <dbReference type="SAM" id="Phobius"/>
    </source>
</evidence>
<keyword evidence="9" id="KW-0418">Kinase</keyword>
<evidence type="ECO:0000256" key="11">
    <source>
        <dbReference type="ARBA" id="ARBA00022989"/>
    </source>
</evidence>
<feature type="domain" description="Histidine kinase" evidence="15">
    <location>
        <begin position="211"/>
        <end position="422"/>
    </location>
</feature>
<dbReference type="Proteomes" id="UP000245380">
    <property type="component" value="Unassembled WGS sequence"/>
</dbReference>
<evidence type="ECO:0000256" key="12">
    <source>
        <dbReference type="ARBA" id="ARBA00023012"/>
    </source>
</evidence>
<dbReference type="InterPro" id="IPR036097">
    <property type="entry name" value="HisK_dim/P_sf"/>
</dbReference>
<keyword evidence="6" id="KW-0808">Transferase</keyword>
<dbReference type="InterPro" id="IPR036890">
    <property type="entry name" value="HATPase_C_sf"/>
</dbReference>
<proteinExistence type="predicted"/>
<keyword evidence="18" id="KW-1185">Reference proteome</keyword>
<evidence type="ECO:0000256" key="6">
    <source>
        <dbReference type="ARBA" id="ARBA00022679"/>
    </source>
</evidence>
<evidence type="ECO:0000313" key="18">
    <source>
        <dbReference type="Proteomes" id="UP000245380"/>
    </source>
</evidence>
<comment type="catalytic activity">
    <reaction evidence="1">
        <text>ATP + protein L-histidine = ADP + protein N-phospho-L-histidine.</text>
        <dbReference type="EC" id="2.7.13.3"/>
    </reaction>
</comment>
<keyword evidence="7 14" id="KW-0812">Transmembrane</keyword>
<dbReference type="InterPro" id="IPR050398">
    <property type="entry name" value="HssS/ArlS-like"/>
</dbReference>
<dbReference type="SUPFAM" id="SSF55874">
    <property type="entry name" value="ATPase domain of HSP90 chaperone/DNA topoisomerase II/histidine kinase"/>
    <property type="match status" value="1"/>
</dbReference>
<keyword evidence="12" id="KW-0902">Two-component regulatory system</keyword>
<dbReference type="PROSITE" id="PS50885">
    <property type="entry name" value="HAMP"/>
    <property type="match status" value="1"/>
</dbReference>
<dbReference type="SMART" id="SM00388">
    <property type="entry name" value="HisKA"/>
    <property type="match status" value="1"/>
</dbReference>
<dbReference type="SUPFAM" id="SSF158472">
    <property type="entry name" value="HAMP domain-like"/>
    <property type="match status" value="1"/>
</dbReference>
<dbReference type="PROSITE" id="PS50109">
    <property type="entry name" value="HIS_KIN"/>
    <property type="match status" value="1"/>
</dbReference>
<keyword evidence="11 14" id="KW-1133">Transmembrane helix</keyword>
<keyword evidence="10" id="KW-0067">ATP-binding</keyword>
<dbReference type="CDD" id="cd00075">
    <property type="entry name" value="HATPase"/>
    <property type="match status" value="1"/>
</dbReference>
<evidence type="ECO:0000259" key="16">
    <source>
        <dbReference type="PROSITE" id="PS50885"/>
    </source>
</evidence>
<evidence type="ECO:0000256" key="4">
    <source>
        <dbReference type="ARBA" id="ARBA00022475"/>
    </source>
</evidence>
<evidence type="ECO:0000256" key="7">
    <source>
        <dbReference type="ARBA" id="ARBA00022692"/>
    </source>
</evidence>
<dbReference type="Gene3D" id="6.10.340.10">
    <property type="match status" value="1"/>
</dbReference>
<dbReference type="Pfam" id="PF00512">
    <property type="entry name" value="HisKA"/>
    <property type="match status" value="1"/>
</dbReference>
<evidence type="ECO:0000256" key="2">
    <source>
        <dbReference type="ARBA" id="ARBA00004651"/>
    </source>
</evidence>
<accession>A0A2U3D9R8</accession>
<dbReference type="GO" id="GO:0005524">
    <property type="term" value="F:ATP binding"/>
    <property type="evidence" value="ECO:0007669"/>
    <property type="project" value="UniProtKB-KW"/>
</dbReference>
<name>A0A2U3D9R8_SULT2</name>
<dbReference type="Gene3D" id="3.30.565.10">
    <property type="entry name" value="Histidine kinase-like ATPase, C-terminal domain"/>
    <property type="match status" value="1"/>
</dbReference>
<dbReference type="GO" id="GO:0000155">
    <property type="term" value="F:phosphorelay sensor kinase activity"/>
    <property type="evidence" value="ECO:0007669"/>
    <property type="project" value="InterPro"/>
</dbReference>
<dbReference type="Gene3D" id="1.10.287.130">
    <property type="match status" value="1"/>
</dbReference>
<evidence type="ECO:0000256" key="1">
    <source>
        <dbReference type="ARBA" id="ARBA00000085"/>
    </source>
</evidence>
<evidence type="ECO:0000256" key="9">
    <source>
        <dbReference type="ARBA" id="ARBA00022777"/>
    </source>
</evidence>
<dbReference type="InterPro" id="IPR003660">
    <property type="entry name" value="HAMP_dom"/>
</dbReference>
<evidence type="ECO:0000256" key="10">
    <source>
        <dbReference type="ARBA" id="ARBA00022840"/>
    </source>
</evidence>
<dbReference type="PANTHER" id="PTHR45528:SF1">
    <property type="entry name" value="SENSOR HISTIDINE KINASE CPXA"/>
    <property type="match status" value="1"/>
</dbReference>
<dbReference type="FunFam" id="1.10.287.130:FF:000001">
    <property type="entry name" value="Two-component sensor histidine kinase"/>
    <property type="match status" value="1"/>
</dbReference>
<dbReference type="InterPro" id="IPR005467">
    <property type="entry name" value="His_kinase_dom"/>
</dbReference>
<keyword evidence="8" id="KW-0547">Nucleotide-binding</keyword>
<dbReference type="SMART" id="SM00304">
    <property type="entry name" value="HAMP"/>
    <property type="match status" value="1"/>
</dbReference>
<dbReference type="InterPro" id="IPR003661">
    <property type="entry name" value="HisK_dim/P_dom"/>
</dbReference>
<evidence type="ECO:0000256" key="3">
    <source>
        <dbReference type="ARBA" id="ARBA00012438"/>
    </source>
</evidence>
<dbReference type="InterPro" id="IPR004358">
    <property type="entry name" value="Sig_transdc_His_kin-like_C"/>
</dbReference>
<keyword evidence="13 14" id="KW-0472">Membrane</keyword>
<comment type="caution">
    <text evidence="17">The sequence shown here is derived from an EMBL/GenBank/DDBJ whole genome shotgun (WGS) entry which is preliminary data.</text>
</comment>
<gene>
    <name evidence="17" type="ORF">BM613_04965</name>
</gene>
<evidence type="ECO:0000256" key="13">
    <source>
        <dbReference type="ARBA" id="ARBA00023136"/>
    </source>
</evidence>
<dbReference type="PANTHER" id="PTHR45528">
    <property type="entry name" value="SENSOR HISTIDINE KINASE CPXA"/>
    <property type="match status" value="1"/>
</dbReference>
<protein>
    <recommendedName>
        <fullName evidence="3">histidine kinase</fullName>
        <ecNumber evidence="3">2.7.13.3</ecNumber>
    </recommendedName>
</protein>
<dbReference type="PRINTS" id="PR00344">
    <property type="entry name" value="BCTRLSENSOR"/>
</dbReference>
<reference evidence="17 18" key="1">
    <citation type="submission" date="2016-11" db="EMBL/GenBank/DDBJ databases">
        <title>Comparative genomics of Acidibacillus ferroxidans species.</title>
        <authorList>
            <person name="Oliveira G."/>
            <person name="Nunes G."/>
            <person name="Oliveira R."/>
            <person name="Araujo F."/>
            <person name="Salim A."/>
            <person name="Scholte L."/>
            <person name="Morais D."/>
            <person name="Nancucheo I."/>
            <person name="Johnson D.B."/>
            <person name="Grail B."/>
            <person name="Bittencourt J."/>
            <person name="Valadares R."/>
        </authorList>
    </citation>
    <scope>NUCLEOTIDE SEQUENCE [LARGE SCALE GENOMIC DNA]</scope>
    <source>
        <strain evidence="17 18">Y002</strain>
    </source>
</reference>
<dbReference type="CDD" id="cd06225">
    <property type="entry name" value="HAMP"/>
    <property type="match status" value="1"/>
</dbReference>
<dbReference type="FunFam" id="3.30.565.10:FF:000006">
    <property type="entry name" value="Sensor histidine kinase WalK"/>
    <property type="match status" value="1"/>
</dbReference>
<dbReference type="GO" id="GO:0005886">
    <property type="term" value="C:plasma membrane"/>
    <property type="evidence" value="ECO:0007669"/>
    <property type="project" value="UniProtKB-SubCell"/>
</dbReference>
<feature type="transmembrane region" description="Helical" evidence="14">
    <location>
        <begin position="129"/>
        <end position="153"/>
    </location>
</feature>
<dbReference type="EMBL" id="MPDK01000006">
    <property type="protein sequence ID" value="PWI58029.1"/>
    <property type="molecule type" value="Genomic_DNA"/>
</dbReference>
<dbReference type="Pfam" id="PF00672">
    <property type="entry name" value="HAMP"/>
    <property type="match status" value="1"/>
</dbReference>
<dbReference type="CDD" id="cd00082">
    <property type="entry name" value="HisKA"/>
    <property type="match status" value="1"/>
</dbReference>
<dbReference type="Pfam" id="PF02518">
    <property type="entry name" value="HATPase_c"/>
    <property type="match status" value="1"/>
</dbReference>
<evidence type="ECO:0000256" key="5">
    <source>
        <dbReference type="ARBA" id="ARBA00022553"/>
    </source>
</evidence>
<dbReference type="AlphaFoldDB" id="A0A2U3D9R8"/>
<dbReference type="InterPro" id="IPR003594">
    <property type="entry name" value="HATPase_dom"/>
</dbReference>
<dbReference type="RefSeq" id="WP_109430073.1">
    <property type="nucleotide sequence ID" value="NZ_MPDK01000006.1"/>
</dbReference>